<evidence type="ECO:0000313" key="2">
    <source>
        <dbReference type="EMBL" id="KJY56918.1"/>
    </source>
</evidence>
<reference evidence="2 3" key="1">
    <citation type="submission" date="2015-01" db="EMBL/GenBank/DDBJ databases">
        <title>Comparative genomics of the lactic acid bacteria isolated from the honey bee gut.</title>
        <authorList>
            <person name="Ellegaard K.M."/>
            <person name="Tamarit D."/>
            <person name="Javelind E."/>
            <person name="Olofsson T."/>
            <person name="Andersson S.G."/>
            <person name="Vasquez A."/>
        </authorList>
    </citation>
    <scope>NUCLEOTIDE SEQUENCE [LARGE SCALE GENOMIC DNA]</scope>
    <source>
        <strain evidence="2 3">Hma8</strain>
    </source>
</reference>
<sequence length="397" mass="45112">MPYVKLKVKQMLKSKFTWISLLAILVGCLSFWTKNYYASKSDSMELSTAKANVAIQKKNVIYFQKELKQKKLDEDNKKQIRKSLKGSQSDIAEKQKLIKALQSKDWQKAYPIMIKEAKFWLADAKKNGSNSEAVAISKRDLLELQTLAKQHLPKEQTINPVKGGFFLIFVMEQFLPILVVLAVIFVLVKIFAIDYFDRMRLGNLLPQNRLVLSEFSTGSLMGFCYFLVTFLLIFLIPSLFAGTGNFNYPIAGMNPVTKEYIFIPMHQLLLPILMLELLSFIFISGMVLFFVQFFKNPIIALLFSVLVLVGGMVIPQYIVAERSFAQFIPMSYFFALQPVNGMFGISNSYVIADETKLVTYPQVNFTNGVIVLLVGILILLLLNYFVAEKAQKGIKTS</sequence>
<dbReference type="PATRIC" id="fig|1218507.3.peg.1452"/>
<feature type="transmembrane region" description="Helical" evidence="1">
    <location>
        <begin position="217"/>
        <end position="240"/>
    </location>
</feature>
<gene>
    <name evidence="2" type="ORF">JF74_12720</name>
</gene>
<feature type="transmembrane region" description="Helical" evidence="1">
    <location>
        <begin position="174"/>
        <end position="196"/>
    </location>
</feature>
<keyword evidence="1" id="KW-0472">Membrane</keyword>
<protein>
    <submittedName>
        <fullName evidence="2">Uncharacterized protein</fullName>
    </submittedName>
</protein>
<dbReference type="PROSITE" id="PS51257">
    <property type="entry name" value="PROKAR_LIPOPROTEIN"/>
    <property type="match status" value="1"/>
</dbReference>
<dbReference type="OrthoDB" id="2339823at2"/>
<dbReference type="AlphaFoldDB" id="A0A0F4LF40"/>
<evidence type="ECO:0000256" key="1">
    <source>
        <dbReference type="SAM" id="Phobius"/>
    </source>
</evidence>
<name>A0A0F4LF40_9LACO</name>
<keyword evidence="1" id="KW-0812">Transmembrane</keyword>
<evidence type="ECO:0000313" key="3">
    <source>
        <dbReference type="Proteomes" id="UP000033531"/>
    </source>
</evidence>
<feature type="transmembrane region" description="Helical" evidence="1">
    <location>
        <begin position="298"/>
        <end position="319"/>
    </location>
</feature>
<comment type="caution">
    <text evidence="2">The sequence shown here is derived from an EMBL/GenBank/DDBJ whole genome shotgun (WGS) entry which is preliminary data.</text>
</comment>
<dbReference type="STRING" id="1218507.JF74_12720"/>
<feature type="transmembrane region" description="Helical" evidence="1">
    <location>
        <begin position="268"/>
        <end position="291"/>
    </location>
</feature>
<accession>A0A0F4LF40</accession>
<keyword evidence="1" id="KW-1133">Transmembrane helix</keyword>
<dbReference type="RefSeq" id="WP_046325167.1">
    <property type="nucleotide sequence ID" value="NZ_JBHTMT010000001.1"/>
</dbReference>
<dbReference type="HOGENOM" id="CLU_058398_0_0_9"/>
<dbReference type="Proteomes" id="UP000033531">
    <property type="component" value="Unassembled WGS sequence"/>
</dbReference>
<feature type="transmembrane region" description="Helical" evidence="1">
    <location>
        <begin position="365"/>
        <end position="387"/>
    </location>
</feature>
<dbReference type="EMBL" id="JXLI01000010">
    <property type="protein sequence ID" value="KJY56918.1"/>
    <property type="molecule type" value="Genomic_DNA"/>
</dbReference>
<organism evidence="2 3">
    <name type="scientific">Lactobacillus melliventris</name>
    <dbReference type="NCBI Taxonomy" id="1218507"/>
    <lineage>
        <taxon>Bacteria</taxon>
        <taxon>Bacillati</taxon>
        <taxon>Bacillota</taxon>
        <taxon>Bacilli</taxon>
        <taxon>Lactobacillales</taxon>
        <taxon>Lactobacillaceae</taxon>
        <taxon>Lactobacillus</taxon>
    </lineage>
</organism>
<proteinExistence type="predicted"/>